<organism evidence="1 2">
    <name type="scientific">Xaviernesmea oryzae</name>
    <dbReference type="NCBI Taxonomy" id="464029"/>
    <lineage>
        <taxon>Bacteria</taxon>
        <taxon>Pseudomonadati</taxon>
        <taxon>Pseudomonadota</taxon>
        <taxon>Alphaproteobacteria</taxon>
        <taxon>Hyphomicrobiales</taxon>
        <taxon>Rhizobiaceae</taxon>
        <taxon>Rhizobium/Agrobacterium group</taxon>
        <taxon>Xaviernesmea</taxon>
    </lineage>
</organism>
<reference evidence="1 2" key="1">
    <citation type="submission" date="2016-09" db="EMBL/GenBank/DDBJ databases">
        <title>Rhizobium sp. nov., a novel species isolated from the rice rhizosphere.</title>
        <authorList>
            <person name="Zhao J."/>
            <person name="Zhang X."/>
        </authorList>
    </citation>
    <scope>NUCLEOTIDE SEQUENCE [LARGE SCALE GENOMIC DNA]</scope>
    <source>
        <strain evidence="1 2">1.7048</strain>
    </source>
</reference>
<dbReference type="RefSeq" id="WP_075627849.1">
    <property type="nucleotide sequence ID" value="NZ_FOAM01000002.1"/>
</dbReference>
<gene>
    <name evidence="1" type="ORF">BJF93_10970</name>
</gene>
<evidence type="ECO:0000313" key="2">
    <source>
        <dbReference type="Proteomes" id="UP000186364"/>
    </source>
</evidence>
<protein>
    <submittedName>
        <fullName evidence="1">Uncharacterized protein</fullName>
    </submittedName>
</protein>
<sequence length="179" mass="19097">MISGAMIVMTILGCDDAVTSCHYVETVKGSWASISACDSHSQAVLPRFTKVKYPVIVAMCEKQGEGVAATLPGALPQPAEKGAQVEFPVPDAAKPLARAEAPMTGQPKAPAQTDARTTLDQIEPAPAPPEGSGLMAIPTRAYDFIRNRLPGREQVRDVLTAPVHYVSDSYSWVARRIVP</sequence>
<dbReference type="Proteomes" id="UP000186364">
    <property type="component" value="Unassembled WGS sequence"/>
</dbReference>
<proteinExistence type="predicted"/>
<keyword evidence="2" id="KW-1185">Reference proteome</keyword>
<name>A0A1Q9AXC9_9HYPH</name>
<dbReference type="EMBL" id="MKIP01000043">
    <property type="protein sequence ID" value="OLP60086.1"/>
    <property type="molecule type" value="Genomic_DNA"/>
</dbReference>
<accession>A0A1Q9AXC9</accession>
<comment type="caution">
    <text evidence="1">The sequence shown here is derived from an EMBL/GenBank/DDBJ whole genome shotgun (WGS) entry which is preliminary data.</text>
</comment>
<evidence type="ECO:0000313" key="1">
    <source>
        <dbReference type="EMBL" id="OLP60086.1"/>
    </source>
</evidence>
<dbReference type="AlphaFoldDB" id="A0A1Q9AXC9"/>